<dbReference type="RefSeq" id="WP_106001437.1">
    <property type="nucleotide sequence ID" value="NZ_CP027527.1"/>
</dbReference>
<reference evidence="2" key="1">
    <citation type="journal article" date="2007" name="J. Bacteriol.">
        <title>Comparative genome analysis of four magnetotactic bacteria reveals a complex set of group-specific genes implicated in magnetosome biomineralization and function.</title>
        <authorList>
            <person name="Richter M."/>
            <person name="Kube M."/>
            <person name="Bazylinski D.A."/>
            <person name="Lombardot T."/>
            <person name="Gloeckner F.O."/>
            <person name="Reinhardt R."/>
            <person name="Schueler D."/>
        </authorList>
    </citation>
    <scope>NUCLEOTIDE SEQUENCE</scope>
    <source>
        <strain evidence="2">MSR-1</strain>
    </source>
</reference>
<name>A4U5Q5_9PROT</name>
<gene>
    <name evidence="2" type="ORF">MGR_4280</name>
</gene>
<accession>A4U5Q5</accession>
<proteinExistence type="predicted"/>
<dbReference type="AlphaFoldDB" id="A4U5Q5"/>
<feature type="region of interest" description="Disordered" evidence="1">
    <location>
        <begin position="92"/>
        <end position="114"/>
    </location>
</feature>
<dbReference type="PANTHER" id="PTHR11102:SF160">
    <property type="entry name" value="ERAD-ASSOCIATED E3 UBIQUITIN-PROTEIN LIGASE COMPONENT HRD3"/>
    <property type="match status" value="1"/>
</dbReference>
<evidence type="ECO:0000256" key="1">
    <source>
        <dbReference type="SAM" id="MobiDB-lite"/>
    </source>
</evidence>
<evidence type="ECO:0000313" key="2">
    <source>
        <dbReference type="EMBL" id="CAM78212.1"/>
    </source>
</evidence>
<sequence length="417" mass="43865">MAREPEIIAAYRKAAEAGEMTAQFSLGEAYRLGQKVARDTSEAVRWLHRAAAQGHPQAGRTLQQMQAQGIDITPPADSPTPRQRQSLDDLLDSLKPASGPEGDGGMDAPLIAPDADSDPLDLEGGGSVDVAALKQADTPAAWVALGNAYRQGQGVDLDEVEAVSWYTKAAKANDPHGQYALAVMYDQGLGVRANDTEALRWYLAAAKAGDAQAQYNLANMIRAGRGCPADSKVAEQWYKKAAAQGEAAALFSLGALYEAGQGVDVDPAKAEDFYRQAAALGVAEAQFNLGNLLRGRDLDAALDFYTQASEQGLRQAQLNLGLLLQDSDAASAAYWLRRAAKAGDTVAMLNLAALLITGRGVGKDEAEAYLWLEQAQRHGHGTVAAIAGKGVTALSKVMGEDGIAAARRRAPLLGLGG</sequence>
<dbReference type="Gene3D" id="1.25.40.10">
    <property type="entry name" value="Tetratricopeptide repeat domain"/>
    <property type="match status" value="3"/>
</dbReference>
<dbReference type="InterPro" id="IPR050767">
    <property type="entry name" value="Sel1_AlgK"/>
</dbReference>
<dbReference type="PANTHER" id="PTHR11102">
    <property type="entry name" value="SEL-1-LIKE PROTEIN"/>
    <property type="match status" value="1"/>
</dbReference>
<dbReference type="SUPFAM" id="SSF81901">
    <property type="entry name" value="HCP-like"/>
    <property type="match status" value="2"/>
</dbReference>
<organism evidence="2">
    <name type="scientific">Magnetospirillum gryphiswaldense</name>
    <dbReference type="NCBI Taxonomy" id="55518"/>
    <lineage>
        <taxon>Bacteria</taxon>
        <taxon>Pseudomonadati</taxon>
        <taxon>Pseudomonadota</taxon>
        <taxon>Alphaproteobacteria</taxon>
        <taxon>Rhodospirillales</taxon>
        <taxon>Rhodospirillaceae</taxon>
        <taxon>Magnetospirillum</taxon>
    </lineage>
</organism>
<protein>
    <submittedName>
        <fullName evidence="2">Uncharacterized protein</fullName>
    </submittedName>
</protein>
<dbReference type="InterPro" id="IPR011990">
    <property type="entry name" value="TPR-like_helical_dom_sf"/>
</dbReference>
<dbReference type="InterPro" id="IPR006597">
    <property type="entry name" value="Sel1-like"/>
</dbReference>
<dbReference type="EMBL" id="CU459003">
    <property type="protein sequence ID" value="CAM78212.1"/>
    <property type="molecule type" value="Genomic_DNA"/>
</dbReference>
<dbReference type="Pfam" id="PF08238">
    <property type="entry name" value="Sel1"/>
    <property type="match status" value="8"/>
</dbReference>
<dbReference type="SMART" id="SM00671">
    <property type="entry name" value="SEL1"/>
    <property type="match status" value="8"/>
</dbReference>